<evidence type="ECO:0000256" key="1">
    <source>
        <dbReference type="SAM" id="MobiDB-lite"/>
    </source>
</evidence>
<keyword evidence="3" id="KW-1185">Reference proteome</keyword>
<protein>
    <submittedName>
        <fullName evidence="2">Uncharacterized protein</fullName>
    </submittedName>
</protein>
<dbReference type="AlphaFoldDB" id="A0AAV9MEK2"/>
<feature type="region of interest" description="Disordered" evidence="1">
    <location>
        <begin position="1"/>
        <end position="34"/>
    </location>
</feature>
<dbReference type="Proteomes" id="UP001311915">
    <property type="component" value="Unassembled WGS sequence"/>
</dbReference>
<dbReference type="EMBL" id="JAWPEI010000002">
    <property type="protein sequence ID" value="KAK4735177.1"/>
    <property type="molecule type" value="Genomic_DNA"/>
</dbReference>
<accession>A0AAV9MEK2</accession>
<feature type="compositionally biased region" description="Polar residues" evidence="1">
    <location>
        <begin position="1"/>
        <end position="14"/>
    </location>
</feature>
<feature type="region of interest" description="Disordered" evidence="1">
    <location>
        <begin position="201"/>
        <end position="227"/>
    </location>
</feature>
<name>A0AAV9MEK2_9SOLN</name>
<gene>
    <name evidence="2" type="ORF">R3W88_009438</name>
</gene>
<reference evidence="2 3" key="1">
    <citation type="submission" date="2023-10" db="EMBL/GenBank/DDBJ databases">
        <title>Genome-Wide Identification Analysis in wild type Solanum Pinnatisectum Reveals Some Genes Defensing Phytophthora Infestans.</title>
        <authorList>
            <person name="Sun C."/>
        </authorList>
    </citation>
    <scope>NUCLEOTIDE SEQUENCE [LARGE SCALE GENOMIC DNA]</scope>
    <source>
        <strain evidence="2">LQN</strain>
        <tissue evidence="2">Leaf</tissue>
    </source>
</reference>
<organism evidence="2 3">
    <name type="scientific">Solanum pinnatisectum</name>
    <name type="common">tansyleaf nightshade</name>
    <dbReference type="NCBI Taxonomy" id="50273"/>
    <lineage>
        <taxon>Eukaryota</taxon>
        <taxon>Viridiplantae</taxon>
        <taxon>Streptophyta</taxon>
        <taxon>Embryophyta</taxon>
        <taxon>Tracheophyta</taxon>
        <taxon>Spermatophyta</taxon>
        <taxon>Magnoliopsida</taxon>
        <taxon>eudicotyledons</taxon>
        <taxon>Gunneridae</taxon>
        <taxon>Pentapetalae</taxon>
        <taxon>asterids</taxon>
        <taxon>lamiids</taxon>
        <taxon>Solanales</taxon>
        <taxon>Solanaceae</taxon>
        <taxon>Solanoideae</taxon>
        <taxon>Solaneae</taxon>
        <taxon>Solanum</taxon>
    </lineage>
</organism>
<evidence type="ECO:0000313" key="2">
    <source>
        <dbReference type="EMBL" id="KAK4735177.1"/>
    </source>
</evidence>
<evidence type="ECO:0000313" key="3">
    <source>
        <dbReference type="Proteomes" id="UP001311915"/>
    </source>
</evidence>
<proteinExistence type="predicted"/>
<feature type="compositionally biased region" description="Polar residues" evidence="1">
    <location>
        <begin position="205"/>
        <end position="218"/>
    </location>
</feature>
<comment type="caution">
    <text evidence="2">The sequence shown here is derived from an EMBL/GenBank/DDBJ whole genome shotgun (WGS) entry which is preliminary data.</text>
</comment>
<sequence length="303" mass="34566">MASQENDCPQSTNAVKDKSKGKKKVSETTGYTTSPLAGAQSRNVGEIGTLDASWRLIIAPVEIGFSPFSQSLTAIMDSIKSFYRDAWSSWGEIPVFDREQMWNHFKTKCVWYTQHDYQIFYNFEIAAAFMLNNFLWSAWKKNQKPDWILEGLWARLNQKWTAEKFQKMSIQHVEKNKKNGHSTLFEPHVERTNTGYKKSLDEWRQSQPTSENDSSNQSPDDDEASILSKKIDGVKKGKARGLGSEHCVGCIVYGFSAASLSSPLKQNEEEIHSLRLQVHELLKKQKACWIGESSLSSLRRMLI</sequence>